<evidence type="ECO:0000259" key="5">
    <source>
        <dbReference type="Pfam" id="PF02775"/>
    </source>
</evidence>
<dbReference type="InterPro" id="IPR012000">
    <property type="entry name" value="Thiamin_PyroP_enz_cen_dom"/>
</dbReference>
<dbReference type="CDD" id="cd02014">
    <property type="entry name" value="TPP_POX"/>
    <property type="match status" value="1"/>
</dbReference>
<dbReference type="PANTHER" id="PTHR42981">
    <property type="entry name" value="PYRUVATE DEHYDROGENASE [UBIQUINONE]"/>
    <property type="match status" value="1"/>
</dbReference>
<dbReference type="InterPro" id="IPR029035">
    <property type="entry name" value="DHS-like_NAD/FAD-binding_dom"/>
</dbReference>
<comment type="similarity">
    <text evidence="1 3">Belongs to the TPP enzyme family.</text>
</comment>
<dbReference type="Proteomes" id="UP001321766">
    <property type="component" value="Chromosome"/>
</dbReference>
<dbReference type="InterPro" id="IPR047211">
    <property type="entry name" value="POXB-like"/>
</dbReference>
<evidence type="ECO:0000259" key="6">
    <source>
        <dbReference type="Pfam" id="PF02776"/>
    </source>
</evidence>
<dbReference type="Pfam" id="PF02776">
    <property type="entry name" value="TPP_enzyme_N"/>
    <property type="match status" value="1"/>
</dbReference>
<feature type="domain" description="Thiamine pyrophosphate enzyme central" evidence="4">
    <location>
        <begin position="201"/>
        <end position="332"/>
    </location>
</feature>
<accession>A0ABM8B7Z6</accession>
<protein>
    <submittedName>
        <fullName evidence="7">Pyruvate oxidase</fullName>
    </submittedName>
</protein>
<dbReference type="InterPro" id="IPR011766">
    <property type="entry name" value="TPP_enzyme_TPP-bd"/>
</dbReference>
<dbReference type="NCBIfam" id="TIGR02720">
    <property type="entry name" value="pyruv_oxi_spxB"/>
    <property type="match status" value="1"/>
</dbReference>
<keyword evidence="8" id="KW-1185">Reference proteome</keyword>
<name>A0ABM8B7Z6_9BIFI</name>
<dbReference type="SUPFAM" id="SSF52467">
    <property type="entry name" value="DHS-like NAD/FAD-binding domain"/>
    <property type="match status" value="1"/>
</dbReference>
<dbReference type="EMBL" id="AP026798">
    <property type="protein sequence ID" value="BDR52996.1"/>
    <property type="molecule type" value="Genomic_DNA"/>
</dbReference>
<evidence type="ECO:0000313" key="7">
    <source>
        <dbReference type="EMBL" id="BDR52996.1"/>
    </source>
</evidence>
<sequence>MANATGAAGKINAGDAVLRVLEQWGVPRIYGLPGGSFDSMMNAIHDERERIDFIQVRHEEAGALAAAAEAKLTGRIGVCFGSSGPGAAHLLNGLYDAREDAVPVLALVGEVPQQFMNMDYFQAMDEVPMFTDVAVFNKCATDAQGLPALIDEAIRRAYKFKGVSVVIIPKDLAWAEIDDRPVASAKNFREPIPTPPHEDLVQEAVKLIQSAERPLLYFGVGAKDAHDELIQMSEKFKMPLTSTFIGKGIVEDDYPAYLQSAGRVATKTATEAQYTCDLMIWVGSDNPFGSQFVAPYTKIIQIDNDGSKLGKRFEPEVAVAIQADAKLTLQAMLDAGQEQESNAFYRACIKSKQNWQEWIDSFKDDDSTPLRPEPVFNILNEQLEDTDILVPDVGNVDINFLRLSKIKPSNKWCVSGKHATMGFAVPGALAAKLEYPQSTVYSLSGDGGFAMLSEEILAQLKYHAPVINVVFSNESLGFIEAEQLDDSHQPLSGVDLPDTDWAKVAEGYGAVGYTVRTIDDARKAFAAAKQADRASVIDVKLTRERPLDTRYMRFPETCKDPEQVKEFQDRLKAASLKSLRYFMEQESK</sequence>
<proteinExistence type="inferred from homology"/>
<evidence type="ECO:0000256" key="3">
    <source>
        <dbReference type="RuleBase" id="RU362132"/>
    </source>
</evidence>
<dbReference type="InterPro" id="IPR029061">
    <property type="entry name" value="THDP-binding"/>
</dbReference>
<evidence type="ECO:0000256" key="2">
    <source>
        <dbReference type="ARBA" id="ARBA00023052"/>
    </source>
</evidence>
<evidence type="ECO:0000259" key="4">
    <source>
        <dbReference type="Pfam" id="PF00205"/>
    </source>
</evidence>
<evidence type="ECO:0000313" key="8">
    <source>
        <dbReference type="Proteomes" id="UP001321766"/>
    </source>
</evidence>
<keyword evidence="2 3" id="KW-0786">Thiamine pyrophosphate</keyword>
<feature type="domain" description="Thiamine pyrophosphate enzyme N-terminal TPP-binding" evidence="6">
    <location>
        <begin position="12"/>
        <end position="127"/>
    </location>
</feature>
<dbReference type="Gene3D" id="3.40.50.1220">
    <property type="entry name" value="TPP-binding domain"/>
    <property type="match status" value="1"/>
</dbReference>
<evidence type="ECO:0000256" key="1">
    <source>
        <dbReference type="ARBA" id="ARBA00007812"/>
    </source>
</evidence>
<dbReference type="Pfam" id="PF00205">
    <property type="entry name" value="TPP_enzyme_M"/>
    <property type="match status" value="1"/>
</dbReference>
<organism evidence="7 8">
    <name type="scientific">Bombiscardovia nodaiensis</name>
    <dbReference type="NCBI Taxonomy" id="2932181"/>
    <lineage>
        <taxon>Bacteria</taxon>
        <taxon>Bacillati</taxon>
        <taxon>Actinomycetota</taxon>
        <taxon>Actinomycetes</taxon>
        <taxon>Bifidobacteriales</taxon>
        <taxon>Bifidobacteriaceae</taxon>
        <taxon>Bombiscardovia</taxon>
    </lineage>
</organism>
<keyword evidence="7" id="KW-0670">Pyruvate</keyword>
<dbReference type="SUPFAM" id="SSF52518">
    <property type="entry name" value="Thiamin diphosphate-binding fold (THDP-binding)"/>
    <property type="match status" value="2"/>
</dbReference>
<dbReference type="InterPro" id="IPR000399">
    <property type="entry name" value="TPP-bd_CS"/>
</dbReference>
<dbReference type="PROSITE" id="PS00187">
    <property type="entry name" value="TPP_ENZYMES"/>
    <property type="match status" value="1"/>
</dbReference>
<reference evidence="7 8" key="1">
    <citation type="journal article" date="2023" name="Microbiol. Spectr.">
        <title>Symbiosis of Carpenter Bees with Uncharacterized Lactic Acid Bacteria Showing NAD Auxotrophy.</title>
        <authorList>
            <person name="Kawasaki S."/>
            <person name="Ozawa K."/>
            <person name="Mori T."/>
            <person name="Yamamoto A."/>
            <person name="Ito M."/>
            <person name="Ohkuma M."/>
            <person name="Sakamoto M."/>
            <person name="Matsutani M."/>
        </authorList>
    </citation>
    <scope>NUCLEOTIDE SEQUENCE [LARGE SCALE GENOMIC DNA]</scope>
    <source>
        <strain evidence="7 8">Kim37-2</strain>
    </source>
</reference>
<gene>
    <name evidence="7" type="primary">pox1</name>
    <name evidence="7" type="ORF">KIM372_09030</name>
</gene>
<dbReference type="Pfam" id="PF02775">
    <property type="entry name" value="TPP_enzyme_C"/>
    <property type="match status" value="1"/>
</dbReference>
<dbReference type="InterPro" id="IPR012001">
    <property type="entry name" value="Thiamin_PyroP_enz_TPP-bd_dom"/>
</dbReference>
<feature type="domain" description="Thiamine pyrophosphate enzyme TPP-binding" evidence="5">
    <location>
        <begin position="392"/>
        <end position="539"/>
    </location>
</feature>
<dbReference type="InterPro" id="IPR014092">
    <property type="entry name" value="Pyruvate_oxidase"/>
</dbReference>
<dbReference type="Gene3D" id="3.40.50.970">
    <property type="match status" value="2"/>
</dbReference>
<dbReference type="PANTHER" id="PTHR42981:SF2">
    <property type="entry name" value="PYRUVATE DEHYDROGENASE [UBIQUINONE]"/>
    <property type="match status" value="1"/>
</dbReference>
<dbReference type="InterPro" id="IPR047212">
    <property type="entry name" value="TPP_POXB-like"/>
</dbReference>